<dbReference type="Gene3D" id="3.40.50.10470">
    <property type="entry name" value="Translation initiation factor eif-2b, domain 2"/>
    <property type="match status" value="1"/>
</dbReference>
<comment type="caution">
    <text evidence="11">The sequence shown here is derived from an EMBL/GenBank/DDBJ whole genome shotgun (WGS) entry which is preliminary data.</text>
</comment>
<organism evidence="11 12">
    <name type="scientific">Hericium alpestre</name>
    <dbReference type="NCBI Taxonomy" id="135208"/>
    <lineage>
        <taxon>Eukaryota</taxon>
        <taxon>Fungi</taxon>
        <taxon>Dikarya</taxon>
        <taxon>Basidiomycota</taxon>
        <taxon>Agaricomycotina</taxon>
        <taxon>Agaricomycetes</taxon>
        <taxon>Russulales</taxon>
        <taxon>Hericiaceae</taxon>
        <taxon>Hericium</taxon>
    </lineage>
</organism>
<dbReference type="InterPro" id="IPR000649">
    <property type="entry name" value="IF-2B-related"/>
</dbReference>
<evidence type="ECO:0000256" key="2">
    <source>
        <dbReference type="ARBA" id="ARBA00007251"/>
    </source>
</evidence>
<evidence type="ECO:0000256" key="3">
    <source>
        <dbReference type="ARBA" id="ARBA00022490"/>
    </source>
</evidence>
<feature type="region of interest" description="Disordered" evidence="10">
    <location>
        <begin position="288"/>
        <end position="329"/>
    </location>
</feature>
<evidence type="ECO:0000256" key="8">
    <source>
        <dbReference type="ARBA" id="ARBA00046432"/>
    </source>
</evidence>
<dbReference type="SUPFAM" id="SSF100950">
    <property type="entry name" value="NagB/RpiA/CoA transferase-like"/>
    <property type="match status" value="1"/>
</dbReference>
<feature type="region of interest" description="Disordered" evidence="10">
    <location>
        <begin position="1"/>
        <end position="33"/>
    </location>
</feature>
<comment type="subcellular location">
    <subcellularLocation>
        <location evidence="1">Cytoplasm</location>
        <location evidence="1">Cytosol</location>
    </subcellularLocation>
</comment>
<keyword evidence="5" id="KW-0648">Protein biosynthesis</keyword>
<dbReference type="InterPro" id="IPR042528">
    <property type="entry name" value="elF-2B_alpha_N"/>
</dbReference>
<evidence type="ECO:0000256" key="6">
    <source>
        <dbReference type="ARBA" id="ARBA00044208"/>
    </source>
</evidence>
<evidence type="ECO:0000256" key="10">
    <source>
        <dbReference type="SAM" id="MobiDB-lite"/>
    </source>
</evidence>
<comment type="subunit">
    <text evidence="8">Component of the translation initiation factor 2B (eIF2B) complex which is a heterodecamer of two sets of five different subunits: alpha, beta, gamma, delta and epsilon. Subunits alpha, beta and delta comprise a regulatory subcomplex and subunits epsilon and gamma comprise a catalytic subcomplex. Within the complex, the hexameric regulatory complex resides at the center, with the two heterodimeric catalytic subcomplexes bound on opposite sides.</text>
</comment>
<evidence type="ECO:0000256" key="4">
    <source>
        <dbReference type="ARBA" id="ARBA00022540"/>
    </source>
</evidence>
<evidence type="ECO:0000313" key="11">
    <source>
        <dbReference type="EMBL" id="TFY81014.1"/>
    </source>
</evidence>
<keyword evidence="3" id="KW-0963">Cytoplasm</keyword>
<dbReference type="GO" id="GO:0005085">
    <property type="term" value="F:guanyl-nucleotide exchange factor activity"/>
    <property type="evidence" value="ECO:0007669"/>
    <property type="project" value="TreeGrafter"/>
</dbReference>
<keyword evidence="12" id="KW-1185">Reference proteome</keyword>
<dbReference type="Gene3D" id="1.20.120.1070">
    <property type="entry name" value="Translation initiation factor eIF-2B, N-terminal domain"/>
    <property type="match status" value="1"/>
</dbReference>
<dbReference type="PANTHER" id="PTHR45860:SF1">
    <property type="entry name" value="TRANSLATION INITIATION FACTOR EIF-2B SUBUNIT ALPHA"/>
    <property type="match status" value="1"/>
</dbReference>
<comment type="similarity">
    <text evidence="2 9">Belongs to the eIF-2B alpha/beta/delta subunits family.</text>
</comment>
<reference evidence="11 12" key="1">
    <citation type="submission" date="2019-02" db="EMBL/GenBank/DDBJ databases">
        <title>Genome sequencing of the rare red list fungi Hericium alpestre (H. flagellum).</title>
        <authorList>
            <person name="Buettner E."/>
            <person name="Kellner H."/>
        </authorList>
    </citation>
    <scope>NUCLEOTIDE SEQUENCE [LARGE SCALE GENOMIC DNA]</scope>
    <source>
        <strain evidence="11 12">DSM 108284</strain>
    </source>
</reference>
<dbReference type="GO" id="GO:0003743">
    <property type="term" value="F:translation initiation factor activity"/>
    <property type="evidence" value="ECO:0007669"/>
    <property type="project" value="UniProtKB-KW"/>
</dbReference>
<name>A0A4Z0A3J6_9AGAM</name>
<dbReference type="Pfam" id="PF01008">
    <property type="entry name" value="IF-2B"/>
    <property type="match status" value="1"/>
</dbReference>
<dbReference type="GO" id="GO:0005829">
    <property type="term" value="C:cytosol"/>
    <property type="evidence" value="ECO:0007669"/>
    <property type="project" value="UniProtKB-SubCell"/>
</dbReference>
<sequence length="381" mass="40385">MAVPSSLPAQPSAADVPSGGQPGPSSLKAPNPEAVGQNGAFDIYVVYQRIINNEDISAPLAAILALTELLSQSNAGTMFELVKALNDGAEALKSRVSNPIGLNAGCELFIAFVTLFPHESASFPELKTELIRQGQKYASEALTYRAKIAEFALGFIKDDSVILTHSYSRVVLQALLHAHKSKRISVYVTEARPRGLGIKTYEALTAAGIPCTVVLDSAVAYVMDKVDFVLVGSEAVVESGGLINAVGSNQMAVIARAENKPFYALAESYKFHRLFPLSQYDLPTHNPGILSFPQPPQNAEAAGSSSQSSLKPAVVTSTSRSSGSTAPVAFAPGQRIMTPEQIAKNPDVDYTRPDLISLVFSDVGILTPEGVSQYLVGMFAG</sequence>
<gene>
    <name evidence="11" type="ORF">EWM64_g2997</name>
</gene>
<feature type="compositionally biased region" description="Low complexity" evidence="10">
    <location>
        <begin position="316"/>
        <end position="325"/>
    </location>
</feature>
<dbReference type="Proteomes" id="UP000298061">
    <property type="component" value="Unassembled WGS sequence"/>
</dbReference>
<evidence type="ECO:0000256" key="1">
    <source>
        <dbReference type="ARBA" id="ARBA00004514"/>
    </source>
</evidence>
<dbReference type="InterPro" id="IPR042529">
    <property type="entry name" value="IF_2B-like_C"/>
</dbReference>
<dbReference type="EMBL" id="SFCI01000260">
    <property type="protein sequence ID" value="TFY81014.1"/>
    <property type="molecule type" value="Genomic_DNA"/>
</dbReference>
<dbReference type="OrthoDB" id="10249309at2759"/>
<dbReference type="PANTHER" id="PTHR45860">
    <property type="entry name" value="TRANSLATION INITIATION FACTOR EIF-2B SUBUNIT ALPHA"/>
    <property type="match status" value="1"/>
</dbReference>
<protein>
    <recommendedName>
        <fullName evidence="6">Translation initiation factor eIF2B subunit alpha</fullName>
    </recommendedName>
    <alternativeName>
        <fullName evidence="7">eIF2B GDP-GTP exchange factor subunit alpha</fullName>
    </alternativeName>
</protein>
<evidence type="ECO:0000256" key="9">
    <source>
        <dbReference type="RuleBase" id="RU003814"/>
    </source>
</evidence>
<dbReference type="STRING" id="135208.A0A4Z0A3J6"/>
<evidence type="ECO:0000313" key="12">
    <source>
        <dbReference type="Proteomes" id="UP000298061"/>
    </source>
</evidence>
<keyword evidence="4" id="KW-0396">Initiation factor</keyword>
<accession>A0A4Z0A3J6</accession>
<proteinExistence type="inferred from homology"/>
<dbReference type="AlphaFoldDB" id="A0A4Z0A3J6"/>
<dbReference type="InterPro" id="IPR051501">
    <property type="entry name" value="eIF2B_alpha/beta/delta"/>
</dbReference>
<evidence type="ECO:0000256" key="5">
    <source>
        <dbReference type="ARBA" id="ARBA00022917"/>
    </source>
</evidence>
<dbReference type="InterPro" id="IPR037171">
    <property type="entry name" value="NagB/RpiA_transferase-like"/>
</dbReference>
<dbReference type="GO" id="GO:0005851">
    <property type="term" value="C:eukaryotic translation initiation factor 2B complex"/>
    <property type="evidence" value="ECO:0007669"/>
    <property type="project" value="TreeGrafter"/>
</dbReference>
<evidence type="ECO:0000256" key="7">
    <source>
        <dbReference type="ARBA" id="ARBA00044236"/>
    </source>
</evidence>